<dbReference type="GO" id="GO:0005737">
    <property type="term" value="C:cytoplasm"/>
    <property type="evidence" value="ECO:0007669"/>
    <property type="project" value="TreeGrafter"/>
</dbReference>
<feature type="compositionally biased region" description="Polar residues" evidence="1">
    <location>
        <begin position="480"/>
        <end position="489"/>
    </location>
</feature>
<dbReference type="PANTHER" id="PTHR13268:SF0">
    <property type="entry name" value="BCAS3 MICROTUBULE ASSOCIATED CELL MIGRATION FACTOR"/>
    <property type="match status" value="1"/>
</dbReference>
<dbReference type="Gene3D" id="2.130.10.10">
    <property type="entry name" value="YVTN repeat-like/Quinoprotein amine dehydrogenase"/>
    <property type="match status" value="1"/>
</dbReference>
<dbReference type="AlphaFoldDB" id="A0AB34KXH5"/>
<dbReference type="SUPFAM" id="SSF50969">
    <property type="entry name" value="YVTN repeat-like/Quinoprotein amine dehydrogenase"/>
    <property type="match status" value="1"/>
</dbReference>
<dbReference type="InterPro" id="IPR015943">
    <property type="entry name" value="WD40/YVTN_repeat-like_dom_sf"/>
</dbReference>
<evidence type="ECO:0000256" key="1">
    <source>
        <dbReference type="SAM" id="MobiDB-lite"/>
    </source>
</evidence>
<dbReference type="GO" id="GO:0042594">
    <property type="term" value="P:response to starvation"/>
    <property type="evidence" value="ECO:0007669"/>
    <property type="project" value="TreeGrafter"/>
</dbReference>
<evidence type="ECO:0000313" key="3">
    <source>
        <dbReference type="Proteomes" id="UP000803884"/>
    </source>
</evidence>
<feature type="compositionally biased region" description="Basic residues" evidence="1">
    <location>
        <begin position="38"/>
        <end position="49"/>
    </location>
</feature>
<feature type="region of interest" description="Disordered" evidence="1">
    <location>
        <begin position="590"/>
        <end position="625"/>
    </location>
</feature>
<feature type="compositionally biased region" description="Acidic residues" evidence="1">
    <location>
        <begin position="1130"/>
        <end position="1150"/>
    </location>
</feature>
<feature type="compositionally biased region" description="Low complexity" evidence="1">
    <location>
        <begin position="165"/>
        <end position="175"/>
    </location>
</feature>
<keyword evidence="3" id="KW-1185">Reference proteome</keyword>
<dbReference type="EMBL" id="JAAQHG020000008">
    <property type="protein sequence ID" value="KAL1587995.1"/>
    <property type="molecule type" value="Genomic_DNA"/>
</dbReference>
<organism evidence="2 3">
    <name type="scientific">Cladosporium halotolerans</name>
    <dbReference type="NCBI Taxonomy" id="1052096"/>
    <lineage>
        <taxon>Eukaryota</taxon>
        <taxon>Fungi</taxon>
        <taxon>Dikarya</taxon>
        <taxon>Ascomycota</taxon>
        <taxon>Pezizomycotina</taxon>
        <taxon>Dothideomycetes</taxon>
        <taxon>Dothideomycetidae</taxon>
        <taxon>Cladosporiales</taxon>
        <taxon>Cladosporiaceae</taxon>
        <taxon>Cladosporium</taxon>
    </lineage>
</organism>
<feature type="compositionally biased region" description="Basic and acidic residues" evidence="1">
    <location>
        <begin position="752"/>
        <end position="762"/>
    </location>
</feature>
<feature type="region of interest" description="Disordered" evidence="1">
    <location>
        <begin position="923"/>
        <end position="1005"/>
    </location>
</feature>
<dbReference type="PANTHER" id="PTHR13268">
    <property type="entry name" value="BREAST CARCINOMA AMPLIFIED SEQUENCE 3"/>
    <property type="match status" value="1"/>
</dbReference>
<feature type="compositionally biased region" description="Low complexity" evidence="1">
    <location>
        <begin position="946"/>
        <end position="960"/>
    </location>
</feature>
<name>A0AB34KXH5_9PEZI</name>
<feature type="compositionally biased region" description="Polar residues" evidence="1">
    <location>
        <begin position="15"/>
        <end position="27"/>
    </location>
</feature>
<dbReference type="Proteomes" id="UP000803884">
    <property type="component" value="Unassembled WGS sequence"/>
</dbReference>
<dbReference type="InterPro" id="IPR011044">
    <property type="entry name" value="Quino_amine_DH_bsu"/>
</dbReference>
<feature type="compositionally biased region" description="Acidic residues" evidence="1">
    <location>
        <begin position="135"/>
        <end position="146"/>
    </location>
</feature>
<reference evidence="2 3" key="1">
    <citation type="journal article" date="2020" name="Microbiol. Resour. Announc.">
        <title>Draft Genome Sequence of a Cladosporium Species Isolated from the Mesophotic Ascidian Didemnum maculosum.</title>
        <authorList>
            <person name="Gioti A."/>
            <person name="Siaperas R."/>
            <person name="Nikolaivits E."/>
            <person name="Le Goff G."/>
            <person name="Ouazzani J."/>
            <person name="Kotoulas G."/>
            <person name="Topakas E."/>
        </authorList>
    </citation>
    <scope>NUCLEOTIDE SEQUENCE [LARGE SCALE GENOMIC DNA]</scope>
    <source>
        <strain evidence="2 3">TM138-S3</strain>
    </source>
</reference>
<feature type="compositionally biased region" description="Polar residues" evidence="1">
    <location>
        <begin position="783"/>
        <end position="792"/>
    </location>
</feature>
<accession>A0AB34KXH5</accession>
<dbReference type="GeneID" id="96004743"/>
<gene>
    <name evidence="2" type="ORF">WHR41_03299</name>
</gene>
<protein>
    <submittedName>
        <fullName evidence="2">Uncharacterized protein</fullName>
    </submittedName>
</protein>
<feature type="region of interest" description="Disordered" evidence="1">
    <location>
        <begin position="480"/>
        <end position="500"/>
    </location>
</feature>
<feature type="compositionally biased region" description="Basic residues" evidence="1">
    <location>
        <begin position="1113"/>
        <end position="1124"/>
    </location>
</feature>
<feature type="region of interest" description="Disordered" evidence="1">
    <location>
        <begin position="1056"/>
        <end position="1150"/>
    </location>
</feature>
<proteinExistence type="predicted"/>
<sequence>MPSANDALIPDLDSTPGTTPPTNQGLHPSTATATATSGKKKKKNKKNGRQPKPWDDTSDDTPYPKSVTPSPPTDHFGSVRLSAEPTPPNSEPEAEAVALRDEDEQAVAAWVETPPQPPTELELEPEPEALRPELLIEDYGEFEPTLDEAQHEERPPSPKPPPAPAVSSPRSRNAALATAQTPPVSEQSVKRPTQSRNADYKDDSSLSRPTSVAEARRGDSSTQPPSPMPRKSFVEPVNPPHMAQNHYFAVPGLDFGRGAAKSEKGGKQAGSEHYCCCFDSFSNAGDAMSATKAKDALIVGWEGGLEVYRVLADKMEIVGRLEGLRGGVVGAKILPWSSADVDTVAPRPLVALIVHGPMVSQARDPSSNTESQILDGEDTTKHYQTTVEVFSLQTQQHLCTLYKSLPVALPEAKLGQFATVPEPVGDLRLDAQGKFLTISSGKSGEIFVFAQGRQSTPTSPAFHCIGKYWTSLQSRFDVQAKPNGSTEHVSGSEAPEPQTSPLLSLSGRWLALVPPSSSSKISVQGTLALSEGYQQPPGVGGHLAPPQPAVTCDIVGLNSEGVLAKFSRQAAQEILKASRRGIEMGMAGWREFTQPSPPSRPSQRAENGEEAFPPTNAPGEDTKRVAKEPAVVAIIDLERLIDAEENHAKHIPPPLASFALEDGCNYLSLSTDGLRLLTTSRKGEVSHIWDLRHAAHGSYRQRDVEDGDSVVGPHVTRIQHIVRNSHAVVLDAAWARDGNFVAMLTAHGTVHLHEVSSRPQERPKRRRKSTITAPTTDKADATVSMSAGMSPPSSNGFLGGIKSGWQTMSTQVNAMRSNTGNDSRSTFGIPKTFAGFREATNAGAAAGGRAIARGLSQGYSAARIGAADVWHADDNKIKHKDLPNNIPARSVRWLRSRTGIAIAVACGGKVHLYPIQRVTRQRGETTFSGLKAESKGRREFGLPPITTTTTGPTSQSSSSSRANPCARQGPHGFWGLRGGGGAAAATTTTHSTHAPPAPDSDKALYETNPPYCPLYIDRRVSMLGYADPDPDFQARGHGFADAPWLFGGPLPAATKLNDRSGVSEASLSDEEEEDGGVGGNPLLEDGGPRAREDEGVQSRIMINPANNEIRIGSSRRKGRKGKGVRRAEEGEFELLEGEGEGEGEGEEGMF</sequence>
<feature type="compositionally biased region" description="Basic and acidic residues" evidence="1">
    <location>
        <begin position="1086"/>
        <end position="1096"/>
    </location>
</feature>
<dbReference type="InterPro" id="IPR045142">
    <property type="entry name" value="BCAS3-like"/>
</dbReference>
<evidence type="ECO:0000313" key="2">
    <source>
        <dbReference type="EMBL" id="KAL1587995.1"/>
    </source>
</evidence>
<comment type="caution">
    <text evidence="2">The sequence shown here is derived from an EMBL/GenBank/DDBJ whole genome shotgun (WGS) entry which is preliminary data.</text>
</comment>
<dbReference type="RefSeq" id="XP_069231100.1">
    <property type="nucleotide sequence ID" value="XM_069371905.1"/>
</dbReference>
<dbReference type="GO" id="GO:0006914">
    <property type="term" value="P:autophagy"/>
    <property type="evidence" value="ECO:0007669"/>
    <property type="project" value="InterPro"/>
</dbReference>
<feature type="region of interest" description="Disordered" evidence="1">
    <location>
        <begin position="752"/>
        <end position="792"/>
    </location>
</feature>
<feature type="compositionally biased region" description="Polar residues" evidence="1">
    <location>
        <begin position="178"/>
        <end position="197"/>
    </location>
</feature>
<feature type="region of interest" description="Disordered" evidence="1">
    <location>
        <begin position="1"/>
        <end position="240"/>
    </location>
</feature>